<protein>
    <recommendedName>
        <fullName evidence="3">Transposase</fullName>
    </recommendedName>
</protein>
<sequence length="46" mass="5208">MGNSPFPEQHGREQQKNFDFATKLTLAVPLLNLKFAICNLKETGFL</sequence>
<evidence type="ECO:0000313" key="1">
    <source>
        <dbReference type="EMBL" id="GET38646.1"/>
    </source>
</evidence>
<comment type="caution">
    <text evidence="1">The sequence shown here is derived from an EMBL/GenBank/DDBJ whole genome shotgun (WGS) entry which is preliminary data.</text>
</comment>
<gene>
    <name evidence="1" type="ORF">MiSe_34050</name>
</gene>
<dbReference type="AlphaFoldDB" id="A0AAV3XB70"/>
<evidence type="ECO:0000313" key="2">
    <source>
        <dbReference type="Proteomes" id="UP001050975"/>
    </source>
</evidence>
<keyword evidence="2" id="KW-1185">Reference proteome</keyword>
<reference evidence="1" key="1">
    <citation type="submission" date="2019-10" db="EMBL/GenBank/DDBJ databases">
        <title>Draft genome sequece of Microseira wollei NIES-4236.</title>
        <authorList>
            <person name="Yamaguchi H."/>
            <person name="Suzuki S."/>
            <person name="Kawachi M."/>
        </authorList>
    </citation>
    <scope>NUCLEOTIDE SEQUENCE</scope>
    <source>
        <strain evidence="1">NIES-4236</strain>
    </source>
</reference>
<dbReference type="EMBL" id="BLAY01000049">
    <property type="protein sequence ID" value="GET38646.1"/>
    <property type="molecule type" value="Genomic_DNA"/>
</dbReference>
<name>A0AAV3XB70_9CYAN</name>
<evidence type="ECO:0008006" key="3">
    <source>
        <dbReference type="Google" id="ProtNLM"/>
    </source>
</evidence>
<organism evidence="1 2">
    <name type="scientific">Microseira wollei NIES-4236</name>
    <dbReference type="NCBI Taxonomy" id="2530354"/>
    <lineage>
        <taxon>Bacteria</taxon>
        <taxon>Bacillati</taxon>
        <taxon>Cyanobacteriota</taxon>
        <taxon>Cyanophyceae</taxon>
        <taxon>Oscillatoriophycideae</taxon>
        <taxon>Aerosakkonematales</taxon>
        <taxon>Aerosakkonemataceae</taxon>
        <taxon>Microseira</taxon>
    </lineage>
</organism>
<dbReference type="Proteomes" id="UP001050975">
    <property type="component" value="Unassembled WGS sequence"/>
</dbReference>
<proteinExistence type="predicted"/>
<accession>A0AAV3XB70</accession>
<dbReference type="RefSeq" id="WP_226582652.1">
    <property type="nucleotide sequence ID" value="NZ_BLAY01000049.1"/>
</dbReference>